<evidence type="ECO:0000256" key="4">
    <source>
        <dbReference type="ARBA" id="ARBA00022801"/>
    </source>
</evidence>
<keyword evidence="6" id="KW-0443">Lipid metabolism</keyword>
<dbReference type="InterPro" id="IPR010994">
    <property type="entry name" value="RuvA_2-like"/>
</dbReference>
<proteinExistence type="inferred from homology"/>
<dbReference type="PANTHER" id="PTHR43856">
    <property type="entry name" value="CARDIOLIPIN HYDROLASE"/>
    <property type="match status" value="1"/>
</dbReference>
<evidence type="ECO:0000313" key="11">
    <source>
        <dbReference type="Proteomes" id="UP000010472"/>
    </source>
</evidence>
<dbReference type="PROSITE" id="PS50222">
    <property type="entry name" value="EF_HAND_2"/>
    <property type="match status" value="1"/>
</dbReference>
<feature type="domain" description="PLD phosphodiesterase" evidence="8">
    <location>
        <begin position="208"/>
        <end position="235"/>
    </location>
</feature>
<evidence type="ECO:0000256" key="1">
    <source>
        <dbReference type="ARBA" id="ARBA00000798"/>
    </source>
</evidence>
<dbReference type="GO" id="GO:0016042">
    <property type="term" value="P:lipid catabolic process"/>
    <property type="evidence" value="ECO:0007669"/>
    <property type="project" value="UniProtKB-KW"/>
</dbReference>
<dbReference type="CDD" id="cd09116">
    <property type="entry name" value="PLDc_Nuc_like"/>
    <property type="match status" value="1"/>
</dbReference>
<dbReference type="GO" id="GO:0016891">
    <property type="term" value="F:RNA endonuclease activity producing 5'-phosphomonoesters, hydrolytic mechanism"/>
    <property type="evidence" value="ECO:0007669"/>
    <property type="project" value="TreeGrafter"/>
</dbReference>
<dbReference type="SMART" id="SM00155">
    <property type="entry name" value="PLDc"/>
    <property type="match status" value="2"/>
</dbReference>
<dbReference type="PROSITE" id="PS00018">
    <property type="entry name" value="EF_HAND_1"/>
    <property type="match status" value="1"/>
</dbReference>
<dbReference type="Proteomes" id="UP000010472">
    <property type="component" value="Chromosome"/>
</dbReference>
<dbReference type="GO" id="GO:0006793">
    <property type="term" value="P:phosphorus metabolic process"/>
    <property type="evidence" value="ECO:0007669"/>
    <property type="project" value="UniProtKB-ARBA"/>
</dbReference>
<gene>
    <name evidence="10" type="ORF">Cri9333_2709</name>
</gene>
<name>K9W1A9_9CYAN</name>
<dbReference type="PANTHER" id="PTHR43856:SF1">
    <property type="entry name" value="MITOCHONDRIAL CARDIOLIPIN HYDROLASE"/>
    <property type="match status" value="1"/>
</dbReference>
<evidence type="ECO:0000256" key="2">
    <source>
        <dbReference type="ARBA" id="ARBA00008664"/>
    </source>
</evidence>
<dbReference type="CDD" id="cd09173">
    <property type="entry name" value="PLDc_Nuc_like_unchar1_2"/>
    <property type="match status" value="1"/>
</dbReference>
<feature type="domain" description="PLD phosphodiesterase" evidence="8">
    <location>
        <begin position="412"/>
        <end position="439"/>
    </location>
</feature>
<dbReference type="eggNOG" id="COG1502">
    <property type="taxonomic scope" value="Bacteria"/>
</dbReference>
<comment type="similarity">
    <text evidence="2">Belongs to the phospholipase D family.</text>
</comment>
<dbReference type="InterPro" id="IPR018247">
    <property type="entry name" value="EF_Hand_1_Ca_BS"/>
</dbReference>
<feature type="compositionally biased region" description="Low complexity" evidence="7">
    <location>
        <begin position="524"/>
        <end position="536"/>
    </location>
</feature>
<dbReference type="AlphaFoldDB" id="K9W1A9"/>
<dbReference type="InterPro" id="IPR025202">
    <property type="entry name" value="PLD-like_dom"/>
</dbReference>
<dbReference type="Pfam" id="PF12836">
    <property type="entry name" value="HHH_3"/>
    <property type="match status" value="1"/>
</dbReference>
<dbReference type="Gene3D" id="3.30.870.10">
    <property type="entry name" value="Endonuclease Chain A"/>
    <property type="match status" value="2"/>
</dbReference>
<keyword evidence="11" id="KW-1185">Reference proteome</keyword>
<feature type="region of interest" description="Disordered" evidence="7">
    <location>
        <begin position="497"/>
        <end position="536"/>
    </location>
</feature>
<dbReference type="STRING" id="1173022.Cri9333_2709"/>
<comment type="catalytic activity">
    <reaction evidence="1">
        <text>a 1,2-diacyl-sn-glycero-3-phosphocholine + H2O = a 1,2-diacyl-sn-glycero-3-phosphate + choline + H(+)</text>
        <dbReference type="Rhea" id="RHEA:14445"/>
        <dbReference type="ChEBI" id="CHEBI:15354"/>
        <dbReference type="ChEBI" id="CHEBI:15377"/>
        <dbReference type="ChEBI" id="CHEBI:15378"/>
        <dbReference type="ChEBI" id="CHEBI:57643"/>
        <dbReference type="ChEBI" id="CHEBI:58608"/>
        <dbReference type="EC" id="3.1.4.4"/>
    </reaction>
</comment>
<dbReference type="HOGENOM" id="CLU_038899_0_0_3"/>
<dbReference type="SUPFAM" id="SSF47781">
    <property type="entry name" value="RuvA domain 2-like"/>
    <property type="match status" value="1"/>
</dbReference>
<evidence type="ECO:0000256" key="6">
    <source>
        <dbReference type="ARBA" id="ARBA00023098"/>
    </source>
</evidence>
<dbReference type="KEGG" id="cep:Cri9333_2709"/>
<dbReference type="PATRIC" id="fig|1173022.3.peg.2937"/>
<keyword evidence="4" id="KW-0378">Hydrolase</keyword>
<dbReference type="RefSeq" id="WP_015203678.1">
    <property type="nucleotide sequence ID" value="NC_019753.1"/>
</dbReference>
<dbReference type="InterPro" id="IPR001736">
    <property type="entry name" value="PLipase_D/transphosphatidylase"/>
</dbReference>
<keyword evidence="5" id="KW-0442">Lipid degradation</keyword>
<sequence length="599" mass="66033">MNRKILAFAAKYLVYLPALNKVFLFNSVKIRLCCALLLALTVNACKAVQSQNYRLKPLPQDPLVQVYFNHSEASGYTEAYRQQKRTGDDLEQIIVDAIANAKSTVDVAVQELRLPKIAQALVDKHQAGVKVRIILENTYSRPWSSFSTNELAQFPQREQQRYQEFKKLVDRNNDGQISSDEINQRDALVMLQNAGIPMIDDTADGSKGSNLMHHKFVVVDGQTLIVTSANFTTSDIHGDFTNPNSQGNANNLVKINSEKLASLFTQEFNLMWGDGAGVQPDSKFGVNKLFRPAQQVKVGITTVTVGFSPTAKTIPWNETTNGLIGETVGQSLQTVDMALFVFSDQLIANILEIDQKRGVKIRALIEPQFAYRSYSEGLDMMGVALSDKCQYEANNYPWQSPINTVGIPQLAQGDLLHHKFAVVDQQIVITGSHNWSEAANTGNDETLLVINSGTVAAHFEREFERLYSTAVKGVPVSVQQKIKAQQQQCPQLAIASSLKSTTQESEKAAQPSPQPKESIDNMGSSTPTATTTPATSVQKINLNTASLEELEALPGVGKKLAERIIEARQQKPFTSLEDLDQISGVGSSLMQKLSDRVTW</sequence>
<dbReference type="GO" id="GO:0003677">
    <property type="term" value="F:DNA binding"/>
    <property type="evidence" value="ECO:0007669"/>
    <property type="project" value="InterPro"/>
</dbReference>
<dbReference type="GO" id="GO:0005509">
    <property type="term" value="F:calcium ion binding"/>
    <property type="evidence" value="ECO:0007669"/>
    <property type="project" value="InterPro"/>
</dbReference>
<dbReference type="Pfam" id="PF13091">
    <property type="entry name" value="PLDc_2"/>
    <property type="match status" value="2"/>
</dbReference>
<dbReference type="GO" id="GO:0004630">
    <property type="term" value="F:phospholipase D activity"/>
    <property type="evidence" value="ECO:0007669"/>
    <property type="project" value="UniProtKB-EC"/>
</dbReference>
<dbReference type="InterPro" id="IPR002048">
    <property type="entry name" value="EF_hand_dom"/>
</dbReference>
<evidence type="ECO:0000259" key="9">
    <source>
        <dbReference type="PROSITE" id="PS50222"/>
    </source>
</evidence>
<dbReference type="EC" id="3.1.4.4" evidence="3"/>
<dbReference type="Gene3D" id="1.10.150.320">
    <property type="entry name" value="Photosystem II 12 kDa extrinsic protein"/>
    <property type="match status" value="1"/>
</dbReference>
<dbReference type="InterPro" id="IPR003583">
    <property type="entry name" value="Hlx-hairpin-Hlx_DNA-bd_motif"/>
</dbReference>
<dbReference type="InterPro" id="IPR051406">
    <property type="entry name" value="PLD_domain"/>
</dbReference>
<dbReference type="SMART" id="SM00278">
    <property type="entry name" value="HhH1"/>
    <property type="match status" value="2"/>
</dbReference>
<feature type="domain" description="EF-hand" evidence="9">
    <location>
        <begin position="157"/>
        <end position="192"/>
    </location>
</feature>
<evidence type="ECO:0000256" key="3">
    <source>
        <dbReference type="ARBA" id="ARBA00012027"/>
    </source>
</evidence>
<evidence type="ECO:0000313" key="10">
    <source>
        <dbReference type="EMBL" id="AFZ13564.1"/>
    </source>
</evidence>
<dbReference type="PROSITE" id="PS50035">
    <property type="entry name" value="PLD"/>
    <property type="match status" value="2"/>
</dbReference>
<dbReference type="OrthoDB" id="155099at2"/>
<dbReference type="GO" id="GO:0006281">
    <property type="term" value="P:DNA repair"/>
    <property type="evidence" value="ECO:0007669"/>
    <property type="project" value="InterPro"/>
</dbReference>
<reference evidence="10 11" key="1">
    <citation type="submission" date="2012-06" db="EMBL/GenBank/DDBJ databases">
        <title>Finished chromosome of genome of Crinalium epipsammum PCC 9333.</title>
        <authorList>
            <consortium name="US DOE Joint Genome Institute"/>
            <person name="Gugger M."/>
            <person name="Coursin T."/>
            <person name="Rippka R."/>
            <person name="Tandeau De Marsac N."/>
            <person name="Huntemann M."/>
            <person name="Wei C.-L."/>
            <person name="Han J."/>
            <person name="Detter J.C."/>
            <person name="Han C."/>
            <person name="Tapia R."/>
            <person name="Davenport K."/>
            <person name="Daligault H."/>
            <person name="Erkkila T."/>
            <person name="Gu W."/>
            <person name="Munk A.C.C."/>
            <person name="Teshima H."/>
            <person name="Xu Y."/>
            <person name="Chain P."/>
            <person name="Chen A."/>
            <person name="Krypides N."/>
            <person name="Mavromatis K."/>
            <person name="Markowitz V."/>
            <person name="Szeto E."/>
            <person name="Ivanova N."/>
            <person name="Mikhailova N."/>
            <person name="Ovchinnikova G."/>
            <person name="Pagani I."/>
            <person name="Pati A."/>
            <person name="Goodwin L."/>
            <person name="Peters L."/>
            <person name="Pitluck S."/>
            <person name="Woyke T."/>
            <person name="Kerfeld C."/>
        </authorList>
    </citation>
    <scope>NUCLEOTIDE SEQUENCE [LARGE SCALE GENOMIC DNA]</scope>
    <source>
        <strain evidence="10 11">PCC 9333</strain>
    </source>
</reference>
<organism evidence="10 11">
    <name type="scientific">Crinalium epipsammum PCC 9333</name>
    <dbReference type="NCBI Taxonomy" id="1173022"/>
    <lineage>
        <taxon>Bacteria</taxon>
        <taxon>Bacillati</taxon>
        <taxon>Cyanobacteriota</taxon>
        <taxon>Cyanophyceae</taxon>
        <taxon>Gomontiellales</taxon>
        <taxon>Gomontiellaceae</taxon>
        <taxon>Crinalium</taxon>
    </lineage>
</organism>
<evidence type="ECO:0000256" key="5">
    <source>
        <dbReference type="ARBA" id="ARBA00022963"/>
    </source>
</evidence>
<protein>
    <recommendedName>
        <fullName evidence="3">phospholipase D</fullName>
        <ecNumber evidence="3">3.1.4.4</ecNumber>
    </recommendedName>
</protein>
<evidence type="ECO:0000256" key="7">
    <source>
        <dbReference type="SAM" id="MobiDB-lite"/>
    </source>
</evidence>
<dbReference type="EMBL" id="CP003620">
    <property type="protein sequence ID" value="AFZ13564.1"/>
    <property type="molecule type" value="Genomic_DNA"/>
</dbReference>
<evidence type="ECO:0000259" key="8">
    <source>
        <dbReference type="PROSITE" id="PS50035"/>
    </source>
</evidence>
<dbReference type="eggNOG" id="COG1555">
    <property type="taxonomic scope" value="Bacteria"/>
</dbReference>
<accession>K9W1A9</accession>
<dbReference type="SUPFAM" id="SSF56024">
    <property type="entry name" value="Phospholipase D/nuclease"/>
    <property type="match status" value="2"/>
</dbReference>